<dbReference type="InterPro" id="IPR009288">
    <property type="entry name" value="AIG2-like_dom"/>
</dbReference>
<dbReference type="OrthoDB" id="65489at2157"/>
<dbReference type="HOGENOM" id="CLU_2217094_0_0_2"/>
<evidence type="ECO:0000256" key="2">
    <source>
        <dbReference type="ARBA" id="ARBA00030602"/>
    </source>
</evidence>
<dbReference type="PANTHER" id="PTHR31544">
    <property type="entry name" value="AIG2-LIKE PROTEIN D"/>
    <property type="match status" value="1"/>
</dbReference>
<dbReference type="CDD" id="cd06661">
    <property type="entry name" value="GGCT_like"/>
    <property type="match status" value="1"/>
</dbReference>
<keyword evidence="1" id="KW-0808">Transferase</keyword>
<dbReference type="InterPro" id="IPR036568">
    <property type="entry name" value="GGCT-like_sf"/>
</dbReference>
<dbReference type="eggNOG" id="arCOG05099">
    <property type="taxonomic scope" value="Archaea"/>
</dbReference>
<reference evidence="4 5" key="1">
    <citation type="submission" date="2007-03" db="EMBL/GenBank/DDBJ databases">
        <title>Complete sequence of chromosome of Methanococcus maripaludis C5.</title>
        <authorList>
            <consortium name="US DOE Joint Genome Institute"/>
            <person name="Copeland A."/>
            <person name="Lucas S."/>
            <person name="Lapidus A."/>
            <person name="Barry K."/>
            <person name="Glavina del Rio T."/>
            <person name="Dalin E."/>
            <person name="Tice H."/>
            <person name="Pitluck S."/>
            <person name="Chertkov O."/>
            <person name="Brettin T."/>
            <person name="Bruce D."/>
            <person name="Han C."/>
            <person name="Detter J.C."/>
            <person name="Schmutz J."/>
            <person name="Larimer F."/>
            <person name="Land M."/>
            <person name="Hauser L."/>
            <person name="Kyrpides N."/>
            <person name="Mikhailova N."/>
            <person name="Sieprawska-Lupa M."/>
            <person name="Whitman W.B."/>
            <person name="Richardson P."/>
        </authorList>
    </citation>
    <scope>NUCLEOTIDE SEQUENCE [LARGE SCALE GENOMIC DNA]</scope>
    <source>
        <strain evidence="5">C5 / ATCC BAA-1333</strain>
    </source>
</reference>
<feature type="domain" description="Gamma-glutamylcyclotransferase AIG2-like" evidence="3">
    <location>
        <begin position="6"/>
        <end position="105"/>
    </location>
</feature>
<evidence type="ECO:0000259" key="3">
    <source>
        <dbReference type="Pfam" id="PF06094"/>
    </source>
</evidence>
<evidence type="ECO:0000313" key="4">
    <source>
        <dbReference type="EMBL" id="ABO35557.1"/>
    </source>
</evidence>
<dbReference type="SUPFAM" id="SSF110857">
    <property type="entry name" value="Gamma-glutamyl cyclotransferase-like"/>
    <property type="match status" value="1"/>
</dbReference>
<dbReference type="Gene3D" id="3.10.490.10">
    <property type="entry name" value="Gamma-glutamyl cyclotransferase-like"/>
    <property type="match status" value="1"/>
</dbReference>
<dbReference type="STRING" id="402880.MmarC5_1259"/>
<dbReference type="Proteomes" id="UP000000253">
    <property type="component" value="Chromosome"/>
</dbReference>
<dbReference type="Pfam" id="PF06094">
    <property type="entry name" value="GGACT"/>
    <property type="match status" value="1"/>
</dbReference>
<dbReference type="InterPro" id="IPR013024">
    <property type="entry name" value="GGCT-like"/>
</dbReference>
<dbReference type="GeneID" id="4928900"/>
<accession>A4FZC3</accession>
<sequence>MEYVNIFAYGELMKDKRLLKLINRIPERNSGKIINFEKFFDEKIGYYGVRLKENSLLDGIILFNITSKELEIFDDYEDDGTYYSKNKTICYDLNGKGYESYVYVRLE</sequence>
<dbReference type="RefSeq" id="WP_011869009.1">
    <property type="nucleotide sequence ID" value="NC_009135.1"/>
</dbReference>
<evidence type="ECO:0000256" key="1">
    <source>
        <dbReference type="ARBA" id="ARBA00022679"/>
    </source>
</evidence>
<name>A4FZC3_METM5</name>
<dbReference type="GO" id="GO:0016740">
    <property type="term" value="F:transferase activity"/>
    <property type="evidence" value="ECO:0007669"/>
    <property type="project" value="UniProtKB-KW"/>
</dbReference>
<dbReference type="EMBL" id="CP000609">
    <property type="protein sequence ID" value="ABO35557.1"/>
    <property type="molecule type" value="Genomic_DNA"/>
</dbReference>
<proteinExistence type="predicted"/>
<protein>
    <recommendedName>
        <fullName evidence="2">Putative gamma-glutamylcyclotransferase</fullName>
    </recommendedName>
</protein>
<dbReference type="InterPro" id="IPR045038">
    <property type="entry name" value="AIG2-like"/>
</dbReference>
<organism evidence="4 5">
    <name type="scientific">Methanococcus maripaludis (strain C5 / ATCC BAA-1333)</name>
    <dbReference type="NCBI Taxonomy" id="402880"/>
    <lineage>
        <taxon>Archaea</taxon>
        <taxon>Methanobacteriati</taxon>
        <taxon>Methanobacteriota</taxon>
        <taxon>Methanomada group</taxon>
        <taxon>Methanococci</taxon>
        <taxon>Methanococcales</taxon>
        <taxon>Methanococcaceae</taxon>
        <taxon>Methanococcus</taxon>
    </lineage>
</organism>
<gene>
    <name evidence="4" type="ordered locus">MmarC5_1259</name>
</gene>
<dbReference type="KEGG" id="mmq:MmarC5_1259"/>
<dbReference type="AlphaFoldDB" id="A4FZC3"/>
<evidence type="ECO:0000313" key="5">
    <source>
        <dbReference type="Proteomes" id="UP000000253"/>
    </source>
</evidence>
<dbReference type="PANTHER" id="PTHR31544:SF2">
    <property type="entry name" value="AIG2-LIKE PROTEIN D"/>
    <property type="match status" value="1"/>
</dbReference>